<accession>A0A2P2N2R1</accession>
<sequence length="54" mass="6046">MLHVLLPTLVFKLCVLTPSKPLNNGTEFCSNMVFVVRGLPFVVCLRLVIVLTCR</sequence>
<protein>
    <submittedName>
        <fullName evidence="2">Uncharacterized protein</fullName>
    </submittedName>
</protein>
<keyword evidence="1" id="KW-0472">Membrane</keyword>
<feature type="transmembrane region" description="Helical" evidence="1">
    <location>
        <begin position="32"/>
        <end position="53"/>
    </location>
</feature>
<keyword evidence="1" id="KW-1133">Transmembrane helix</keyword>
<name>A0A2P2N2R1_RHIMU</name>
<organism evidence="2">
    <name type="scientific">Rhizophora mucronata</name>
    <name type="common">Asiatic mangrove</name>
    <dbReference type="NCBI Taxonomy" id="61149"/>
    <lineage>
        <taxon>Eukaryota</taxon>
        <taxon>Viridiplantae</taxon>
        <taxon>Streptophyta</taxon>
        <taxon>Embryophyta</taxon>
        <taxon>Tracheophyta</taxon>
        <taxon>Spermatophyta</taxon>
        <taxon>Magnoliopsida</taxon>
        <taxon>eudicotyledons</taxon>
        <taxon>Gunneridae</taxon>
        <taxon>Pentapetalae</taxon>
        <taxon>rosids</taxon>
        <taxon>fabids</taxon>
        <taxon>Malpighiales</taxon>
        <taxon>Rhizophoraceae</taxon>
        <taxon>Rhizophora</taxon>
    </lineage>
</organism>
<dbReference type="EMBL" id="GGEC01056222">
    <property type="protein sequence ID" value="MBX36706.1"/>
    <property type="molecule type" value="Transcribed_RNA"/>
</dbReference>
<proteinExistence type="predicted"/>
<keyword evidence="1" id="KW-0812">Transmembrane</keyword>
<dbReference type="AlphaFoldDB" id="A0A2P2N2R1"/>
<evidence type="ECO:0000256" key="1">
    <source>
        <dbReference type="SAM" id="Phobius"/>
    </source>
</evidence>
<reference evidence="2" key="1">
    <citation type="submission" date="2018-02" db="EMBL/GenBank/DDBJ databases">
        <title>Rhizophora mucronata_Transcriptome.</title>
        <authorList>
            <person name="Meera S.P."/>
            <person name="Sreeshan A."/>
            <person name="Augustine A."/>
        </authorList>
    </citation>
    <scope>NUCLEOTIDE SEQUENCE</scope>
    <source>
        <tissue evidence="2">Leaf</tissue>
    </source>
</reference>
<evidence type="ECO:0000313" key="2">
    <source>
        <dbReference type="EMBL" id="MBX36706.1"/>
    </source>
</evidence>